<keyword evidence="3" id="KW-1185">Reference proteome</keyword>
<dbReference type="RefSeq" id="WP_263429815.1">
    <property type="nucleotide sequence ID" value="NZ_JAQNDN010000013.1"/>
</dbReference>
<proteinExistence type="predicted"/>
<dbReference type="EMBL" id="JAQNDN010000013">
    <property type="protein sequence ID" value="MDC0671130.1"/>
    <property type="molecule type" value="Genomic_DNA"/>
</dbReference>
<accession>A0ABT5BAH3</accession>
<sequence length="40" mass="4664">MSLLAFSTFSILSIVALYNGLLLAVLAVYLWKWRGRPWHR</sequence>
<keyword evidence="1" id="KW-1133">Transmembrane helix</keyword>
<evidence type="ECO:0000256" key="1">
    <source>
        <dbReference type="SAM" id="Phobius"/>
    </source>
</evidence>
<keyword evidence="1" id="KW-0812">Transmembrane</keyword>
<feature type="transmembrane region" description="Helical" evidence="1">
    <location>
        <begin position="6"/>
        <end position="31"/>
    </location>
</feature>
<gene>
    <name evidence="2" type="ORF">POL58_25460</name>
</gene>
<evidence type="ECO:0000313" key="2">
    <source>
        <dbReference type="EMBL" id="MDC0671130.1"/>
    </source>
</evidence>
<comment type="caution">
    <text evidence="2">The sequence shown here is derived from an EMBL/GenBank/DDBJ whole genome shotgun (WGS) entry which is preliminary data.</text>
</comment>
<name>A0ABT5BAH3_9BACT</name>
<keyword evidence="1" id="KW-0472">Membrane</keyword>
<protein>
    <submittedName>
        <fullName evidence="2">Uncharacterized protein</fullName>
    </submittedName>
</protein>
<reference evidence="2 3" key="1">
    <citation type="submission" date="2022-11" db="EMBL/GenBank/DDBJ databases">
        <title>Minimal conservation of predation-associated metabolite biosynthetic gene clusters underscores biosynthetic potential of Myxococcota including descriptions for ten novel species: Archangium lansinium sp. nov., Myxococcus landrumus sp. nov., Nannocystis bai.</title>
        <authorList>
            <person name="Ahearne A."/>
            <person name="Stevens C."/>
            <person name="Dowd S."/>
        </authorList>
    </citation>
    <scope>NUCLEOTIDE SEQUENCE [LARGE SCALE GENOMIC DNA]</scope>
    <source>
        <strain evidence="2 3">NCELM</strain>
    </source>
</reference>
<dbReference type="Proteomes" id="UP001217838">
    <property type="component" value="Unassembled WGS sequence"/>
</dbReference>
<evidence type="ECO:0000313" key="3">
    <source>
        <dbReference type="Proteomes" id="UP001217838"/>
    </source>
</evidence>
<organism evidence="2 3">
    <name type="scientific">Nannocystis radixulma</name>
    <dbReference type="NCBI Taxonomy" id="2995305"/>
    <lineage>
        <taxon>Bacteria</taxon>
        <taxon>Pseudomonadati</taxon>
        <taxon>Myxococcota</taxon>
        <taxon>Polyangia</taxon>
        <taxon>Nannocystales</taxon>
        <taxon>Nannocystaceae</taxon>
        <taxon>Nannocystis</taxon>
    </lineage>
</organism>